<evidence type="ECO:0000313" key="1">
    <source>
        <dbReference type="EMBL" id="RON21761.1"/>
    </source>
</evidence>
<organism evidence="1 2">
    <name type="scientific">Pseudomonas brassicacearum</name>
    <dbReference type="NCBI Taxonomy" id="930166"/>
    <lineage>
        <taxon>Bacteria</taxon>
        <taxon>Pseudomonadati</taxon>
        <taxon>Pseudomonadota</taxon>
        <taxon>Gammaproteobacteria</taxon>
        <taxon>Pseudomonadales</taxon>
        <taxon>Pseudomonadaceae</taxon>
        <taxon>Pseudomonas</taxon>
    </lineage>
</organism>
<reference evidence="1 2" key="1">
    <citation type="submission" date="2016-10" db="EMBL/GenBank/DDBJ databases">
        <title>Comparative genome analysis of multiple Pseudomonas spp. focuses on biocontrol and plant growth promoting traits.</title>
        <authorList>
            <person name="Tao X.-Y."/>
            <person name="Taylor C.G."/>
        </authorList>
    </citation>
    <scope>NUCLEOTIDE SEQUENCE [LARGE SCALE GENOMIC DNA]</scope>
    <source>
        <strain evidence="1 2">38D7</strain>
    </source>
</reference>
<accession>A0A423I8R0</accession>
<gene>
    <name evidence="1" type="ORF">BK660_09270</name>
</gene>
<proteinExistence type="predicted"/>
<name>A0A423I8R0_9PSED</name>
<dbReference type="AlphaFoldDB" id="A0A423I8R0"/>
<sequence>MPVVHGFQQIKVEVKFAVAHYPFSGILELERLSSGTKIQSHTNPSNVISMGKLLKRLQFVTPLVTLTIQLRLRFPSTPKNYVRYRFTFFPATR</sequence>
<comment type="caution">
    <text evidence="1">The sequence shown here is derived from an EMBL/GenBank/DDBJ whole genome shotgun (WGS) entry which is preliminary data.</text>
</comment>
<protein>
    <submittedName>
        <fullName evidence="1">Uncharacterized protein</fullName>
    </submittedName>
</protein>
<dbReference type="Proteomes" id="UP000285636">
    <property type="component" value="Unassembled WGS sequence"/>
</dbReference>
<dbReference type="EMBL" id="MOBK01000004">
    <property type="protein sequence ID" value="RON21761.1"/>
    <property type="molecule type" value="Genomic_DNA"/>
</dbReference>
<evidence type="ECO:0000313" key="2">
    <source>
        <dbReference type="Proteomes" id="UP000285636"/>
    </source>
</evidence>